<dbReference type="EMBL" id="JARRAG010000002">
    <property type="protein sequence ID" value="MDG3004191.1"/>
    <property type="molecule type" value="Genomic_DNA"/>
</dbReference>
<proteinExistence type="predicted"/>
<dbReference type="SUPFAM" id="SSF117991">
    <property type="entry name" value="YbeD/HP0495-like"/>
    <property type="match status" value="1"/>
</dbReference>
<protein>
    <submittedName>
        <fullName evidence="1">DUF493 domain-containing protein</fullName>
    </submittedName>
</protein>
<dbReference type="InterPro" id="IPR007454">
    <property type="entry name" value="UPF0250_YbeD-like"/>
</dbReference>
<keyword evidence="2" id="KW-1185">Reference proteome</keyword>
<accession>A0ABT6F9E6</accession>
<dbReference type="RefSeq" id="WP_277860552.1">
    <property type="nucleotide sequence ID" value="NZ_JARRAG010000002.1"/>
</dbReference>
<evidence type="ECO:0000313" key="1">
    <source>
        <dbReference type="EMBL" id="MDG3004191.1"/>
    </source>
</evidence>
<gene>
    <name evidence="1" type="ORF">PZE19_10425</name>
</gene>
<sequence length="98" mass="10700">MDSEPAHRPSLELLESTHLFPGSYIIKAIGRAEDDFEGRVVQAVSSHLAAPSDLDYSVRITPGGRHIAVTLELTVQNAEQVLAIYEQLRDVGGLAYLI</sequence>
<dbReference type="Proteomes" id="UP001216907">
    <property type="component" value="Unassembled WGS sequence"/>
</dbReference>
<dbReference type="InterPro" id="IPR027471">
    <property type="entry name" value="YbeD-like_sf"/>
</dbReference>
<dbReference type="Pfam" id="PF04359">
    <property type="entry name" value="DUF493"/>
    <property type="match status" value="1"/>
</dbReference>
<organism evidence="1 2">
    <name type="scientific">Paludisphaera mucosa</name>
    <dbReference type="NCBI Taxonomy" id="3030827"/>
    <lineage>
        <taxon>Bacteria</taxon>
        <taxon>Pseudomonadati</taxon>
        <taxon>Planctomycetota</taxon>
        <taxon>Planctomycetia</taxon>
        <taxon>Isosphaerales</taxon>
        <taxon>Isosphaeraceae</taxon>
        <taxon>Paludisphaera</taxon>
    </lineage>
</organism>
<name>A0ABT6F9E6_9BACT</name>
<evidence type="ECO:0000313" key="2">
    <source>
        <dbReference type="Proteomes" id="UP001216907"/>
    </source>
</evidence>
<reference evidence="1 2" key="1">
    <citation type="submission" date="2023-03" db="EMBL/GenBank/DDBJ databases">
        <title>Paludisphaera mucosa sp. nov. a novel planctomycete from northern fen.</title>
        <authorList>
            <person name="Ivanova A."/>
        </authorList>
    </citation>
    <scope>NUCLEOTIDE SEQUENCE [LARGE SCALE GENOMIC DNA]</scope>
    <source>
        <strain evidence="1 2">Pla2</strain>
    </source>
</reference>
<comment type="caution">
    <text evidence="1">The sequence shown here is derived from an EMBL/GenBank/DDBJ whole genome shotgun (WGS) entry which is preliminary data.</text>
</comment>
<dbReference type="Gene3D" id="3.30.70.260">
    <property type="match status" value="1"/>
</dbReference>